<name>A0AAV7AU61_ENGPU</name>
<feature type="compositionally biased region" description="Polar residues" evidence="1">
    <location>
        <begin position="190"/>
        <end position="204"/>
    </location>
</feature>
<evidence type="ECO:0000313" key="3">
    <source>
        <dbReference type="Proteomes" id="UP000824782"/>
    </source>
</evidence>
<accession>A0AAV7AU61</accession>
<protein>
    <submittedName>
        <fullName evidence="2">Uncharacterized protein</fullName>
    </submittedName>
</protein>
<proteinExistence type="predicted"/>
<dbReference type="EMBL" id="WNYA01000007">
    <property type="protein sequence ID" value="KAG8562806.1"/>
    <property type="molecule type" value="Genomic_DNA"/>
</dbReference>
<feature type="region of interest" description="Disordered" evidence="1">
    <location>
        <begin position="158"/>
        <end position="245"/>
    </location>
</feature>
<gene>
    <name evidence="2" type="ORF">GDO81_015820</name>
</gene>
<sequence length="245" mass="26453">MPCRVGSKTRLLPATAPASRAACWFTARWPVGPVVDQRADVLRGTQDRCLWSRGSQCADVWRRPDRCWESWGSQCADVASPVPLHAELRGPAHADIYFAGGSSRRQPCCSVDRLVAGDVTASSAVRPYGVLSLGGGRIEIGPHPSPQYRQTNTEGLTAEDAVTSPPQHRSRHRAPGPRLSRCRRAGPRNSACSGTGLCTHQRTGTPRLHRQRSGAAQTSARCDHGTPQAARRERAGSGTPGPRRQ</sequence>
<reference evidence="2" key="1">
    <citation type="thesis" date="2020" institute="ProQuest LLC" country="789 East Eisenhower Parkway, Ann Arbor, MI, USA">
        <title>Comparative Genomics and Chromosome Evolution.</title>
        <authorList>
            <person name="Mudd A.B."/>
        </authorList>
    </citation>
    <scope>NUCLEOTIDE SEQUENCE</scope>
    <source>
        <strain evidence="2">237g6f4</strain>
        <tissue evidence="2">Blood</tissue>
    </source>
</reference>
<evidence type="ECO:0000313" key="2">
    <source>
        <dbReference type="EMBL" id="KAG8562806.1"/>
    </source>
</evidence>
<evidence type="ECO:0000256" key="1">
    <source>
        <dbReference type="SAM" id="MobiDB-lite"/>
    </source>
</evidence>
<organism evidence="2 3">
    <name type="scientific">Engystomops pustulosus</name>
    <name type="common">Tungara frog</name>
    <name type="synonym">Physalaemus pustulosus</name>
    <dbReference type="NCBI Taxonomy" id="76066"/>
    <lineage>
        <taxon>Eukaryota</taxon>
        <taxon>Metazoa</taxon>
        <taxon>Chordata</taxon>
        <taxon>Craniata</taxon>
        <taxon>Vertebrata</taxon>
        <taxon>Euteleostomi</taxon>
        <taxon>Amphibia</taxon>
        <taxon>Batrachia</taxon>
        <taxon>Anura</taxon>
        <taxon>Neobatrachia</taxon>
        <taxon>Hyloidea</taxon>
        <taxon>Leptodactylidae</taxon>
        <taxon>Leiuperinae</taxon>
        <taxon>Engystomops</taxon>
    </lineage>
</organism>
<keyword evidence="3" id="KW-1185">Reference proteome</keyword>
<dbReference type="Proteomes" id="UP000824782">
    <property type="component" value="Unassembled WGS sequence"/>
</dbReference>
<feature type="compositionally biased region" description="Basic residues" evidence="1">
    <location>
        <begin position="168"/>
        <end position="186"/>
    </location>
</feature>
<comment type="caution">
    <text evidence="2">The sequence shown here is derived from an EMBL/GenBank/DDBJ whole genome shotgun (WGS) entry which is preliminary data.</text>
</comment>
<dbReference type="AlphaFoldDB" id="A0AAV7AU61"/>